<evidence type="ECO:0000256" key="3">
    <source>
        <dbReference type="ARBA" id="ARBA00022670"/>
    </source>
</evidence>
<dbReference type="SUPFAM" id="SSF52743">
    <property type="entry name" value="Subtilisin-like"/>
    <property type="match status" value="1"/>
</dbReference>
<keyword evidence="13" id="KW-1185">Reference proteome</keyword>
<name>A0ABY4JMF4_9BACI</name>
<dbReference type="Gene3D" id="3.40.50.200">
    <property type="entry name" value="Peptidase S8/S53 domain"/>
    <property type="match status" value="1"/>
</dbReference>
<feature type="active site" description="Charge relay system" evidence="7">
    <location>
        <position position="453"/>
    </location>
</feature>
<gene>
    <name evidence="12" type="ORF">MY490_04005</name>
</gene>
<dbReference type="InterPro" id="IPR022398">
    <property type="entry name" value="Peptidase_S8_His-AS"/>
</dbReference>
<reference evidence="12 13" key="1">
    <citation type="submission" date="2022-04" db="EMBL/GenBank/DDBJ databases">
        <title>Mechanism of arsenic methylation and mitigation arsenic toxicity by Bacillus sp. LH14 from an Arsenic-Contaminated Paddy Soil.</title>
        <authorList>
            <person name="Wang D."/>
        </authorList>
    </citation>
    <scope>NUCLEOTIDE SEQUENCE [LARGE SCALE GENOMIC DNA]</scope>
    <source>
        <strain evidence="12 13">LH14</strain>
    </source>
</reference>
<dbReference type="Proteomes" id="UP000830639">
    <property type="component" value="Chromosome"/>
</dbReference>
<organism evidence="12 13">
    <name type="scientific">Gottfriedia acidiceleris</name>
    <dbReference type="NCBI Taxonomy" id="371036"/>
    <lineage>
        <taxon>Bacteria</taxon>
        <taxon>Bacillati</taxon>
        <taxon>Bacillota</taxon>
        <taxon>Bacilli</taxon>
        <taxon>Bacillales</taxon>
        <taxon>Bacillaceae</taxon>
        <taxon>Gottfriedia</taxon>
    </lineage>
</organism>
<feature type="active site" description="Charge relay system" evidence="7">
    <location>
        <position position="276"/>
    </location>
</feature>
<dbReference type="InterPro" id="IPR023827">
    <property type="entry name" value="Peptidase_S8_Asp-AS"/>
</dbReference>
<dbReference type="Gene3D" id="3.50.30.30">
    <property type="match status" value="1"/>
</dbReference>
<dbReference type="InterPro" id="IPR015500">
    <property type="entry name" value="Peptidase_S8_subtilisin-rel"/>
</dbReference>
<keyword evidence="3 7" id="KW-0645">Protease</keyword>
<dbReference type="RefSeq" id="WP_248268080.1">
    <property type="nucleotide sequence ID" value="NZ_CP096034.1"/>
</dbReference>
<dbReference type="InterPro" id="IPR046450">
    <property type="entry name" value="PA_dom_sf"/>
</dbReference>
<dbReference type="PANTHER" id="PTHR43399">
    <property type="entry name" value="SUBTILISIN-RELATED"/>
    <property type="match status" value="1"/>
</dbReference>
<feature type="domain" description="PA" evidence="11">
    <location>
        <begin position="831"/>
        <end position="901"/>
    </location>
</feature>
<evidence type="ECO:0000259" key="11">
    <source>
        <dbReference type="Pfam" id="PF02225"/>
    </source>
</evidence>
<protein>
    <submittedName>
        <fullName evidence="12">S8 family serine peptidase</fullName>
    </submittedName>
</protein>
<evidence type="ECO:0000256" key="4">
    <source>
        <dbReference type="ARBA" id="ARBA00022729"/>
    </source>
</evidence>
<dbReference type="PROSITE" id="PS00138">
    <property type="entry name" value="SUBTILASE_SER"/>
    <property type="match status" value="1"/>
</dbReference>
<dbReference type="CDD" id="cd07487">
    <property type="entry name" value="Peptidases_S8_1"/>
    <property type="match status" value="1"/>
</dbReference>
<evidence type="ECO:0000256" key="9">
    <source>
        <dbReference type="SAM" id="SignalP"/>
    </source>
</evidence>
<dbReference type="SUPFAM" id="SSF52025">
    <property type="entry name" value="PA domain"/>
    <property type="match status" value="1"/>
</dbReference>
<dbReference type="InterPro" id="IPR013783">
    <property type="entry name" value="Ig-like_fold"/>
</dbReference>
<evidence type="ECO:0000313" key="12">
    <source>
        <dbReference type="EMBL" id="UPM55017.1"/>
    </source>
</evidence>
<dbReference type="InterPro" id="IPR036852">
    <property type="entry name" value="Peptidase_S8/S53_dom_sf"/>
</dbReference>
<comment type="similarity">
    <text evidence="1 7 8">Belongs to the peptidase S8 family.</text>
</comment>
<dbReference type="InterPro" id="IPR000209">
    <property type="entry name" value="Peptidase_S8/S53_dom"/>
</dbReference>
<dbReference type="Pfam" id="PF02225">
    <property type="entry name" value="PA"/>
    <property type="match status" value="1"/>
</dbReference>
<feature type="active site" description="Charge relay system" evidence="7">
    <location>
        <position position="244"/>
    </location>
</feature>
<dbReference type="InterPro" id="IPR023828">
    <property type="entry name" value="Peptidase_S8_Ser-AS"/>
</dbReference>
<evidence type="ECO:0000259" key="10">
    <source>
        <dbReference type="Pfam" id="PF00082"/>
    </source>
</evidence>
<dbReference type="PANTHER" id="PTHR43399:SF4">
    <property type="entry name" value="CELL WALL-ASSOCIATED PROTEASE"/>
    <property type="match status" value="1"/>
</dbReference>
<evidence type="ECO:0000256" key="8">
    <source>
        <dbReference type="RuleBase" id="RU003355"/>
    </source>
</evidence>
<keyword evidence="6 7" id="KW-0720">Serine protease</keyword>
<feature type="signal peptide" evidence="9">
    <location>
        <begin position="1"/>
        <end position="27"/>
    </location>
</feature>
<dbReference type="PROSITE" id="PS00136">
    <property type="entry name" value="SUBTILASE_ASP"/>
    <property type="match status" value="1"/>
</dbReference>
<evidence type="ECO:0000256" key="1">
    <source>
        <dbReference type="ARBA" id="ARBA00011073"/>
    </source>
</evidence>
<evidence type="ECO:0000256" key="5">
    <source>
        <dbReference type="ARBA" id="ARBA00022801"/>
    </source>
</evidence>
<dbReference type="InterPro" id="IPR003137">
    <property type="entry name" value="PA_domain"/>
</dbReference>
<dbReference type="PROSITE" id="PS51892">
    <property type="entry name" value="SUBTILASE"/>
    <property type="match status" value="1"/>
</dbReference>
<dbReference type="InterPro" id="IPR051048">
    <property type="entry name" value="Peptidase_S8/S53_subtilisin"/>
</dbReference>
<keyword evidence="5 7" id="KW-0378">Hydrolase</keyword>
<dbReference type="EMBL" id="CP096034">
    <property type="protein sequence ID" value="UPM55017.1"/>
    <property type="molecule type" value="Genomic_DNA"/>
</dbReference>
<dbReference type="PROSITE" id="PS00137">
    <property type="entry name" value="SUBTILASE_HIS"/>
    <property type="match status" value="1"/>
</dbReference>
<sequence>MKNSFKVLNVLAATSLIFGISQSTATASPDTATSEAKLNQQTSSPSHIVSTNTITLITGDVVILNRYSDGKLAGTLQPKEDGMPISYTTKLVNGDYYLIPDKAVAFLASGQLDEELFNITKLIEYKYDDAHRSSVPLIVTKESKNVSQSTNKAVSTGATRQLNLPSVNAVAVNTDKKQTAKFWDAVDGEANVKSSQVELTEGIEKIWLDKPVKVVLDKSVPQIGAPVAWASGYDGRGIKVAVLDTGIDSNHPDVKASIKEAKNFTDEADFIDHHGHGTHVASTIAGSGSASGGRLKGVAPGADLLIGKVLNTSGSGEESWIIAGMEWAVKEGADIVSMSLGSTEASDGTDPMSQAVNQLSESSNTLFIIAAGNAGPGKKTIGAPGAAEKALTVGAVDKNDLLASFSSRGPIIENYRVKPEITAPGVGIVAARAAGTAIGTVVDDYYTSLNGTSMATPHVAGAAAILRQKYPDWSADQVKQVLVGTAKPQTTYSAYQQGGGRVDIANALNANVYSSPAVVSLGSAMAEGQPIEKSFKYVNPSNSDVTLSLSMIPRGETGVVAPSGMFTLNKSGVTVPAHGSSEVKVTFNPSFGTAGDYKAVVTATGDDGKKFNTTIGATKTEPLVNLTVSTIDRNGNPGGTATTVVAYNLDTGRVYEVIPKADQKGTANIEVNPGNYSVMARVVTTDKYNTFGESVTLGGNPNIEVTKNTNMTVDARLGKEIDVLTPNESEAHGYKIGFFRQGQDITKMPTAYFWSGTNSFIFHAYVIPSKKVDVGKLEFMYDTRRYAPVIRASYVDSAQTAIPLHPVIYAQRLDGQKTLQAINVGSAHADEIAKVDISGKLAIIKRDISMKYADQIAELATAGAQGVIIVNDRPGLFTSILPNFAGSAIPAWSLDQDEGKVLIKRATEEKVMIKLDGIANSPYAYNGSLYVKGELPSKPVINFTKKNSKIVTNNYFGKEGIIGDTNPVLRPWQDITVDTVDYFPSQFQREEWYSTGSEYPAMDQVRFLHNVFPNNKNISYALSGPWDKYFTPNTRITENWFESAQGPGMESSKAYRDDNLMTLHIPNIGDSDGSHYGWFNRNGETSSATLLADGKEIYNSKNITQYGPITVDEKAATYQLKVNGTHNGTGWFPWATSISTNWIFQSAKPTSGRSVLPLLWPKYDLGVDLGNSISGGRPNKFNVSIVTQPGADVHDIVQTEMWTSIDDGTTWIPAIVNKRNENKFNITVNHPDSGYVSIRLKASDSAGNQVEQTILRAYSLKTPDRYPPIQD</sequence>
<evidence type="ECO:0000256" key="2">
    <source>
        <dbReference type="ARBA" id="ARBA00022525"/>
    </source>
</evidence>
<dbReference type="PRINTS" id="PR00723">
    <property type="entry name" value="SUBTILISIN"/>
</dbReference>
<feature type="chain" id="PRO_5045267636" evidence="9">
    <location>
        <begin position="28"/>
        <end position="1271"/>
    </location>
</feature>
<feature type="domain" description="Peptidase S8/S53" evidence="10">
    <location>
        <begin position="235"/>
        <end position="498"/>
    </location>
</feature>
<accession>A0ABY4JMF4</accession>
<dbReference type="Gene3D" id="2.60.40.10">
    <property type="entry name" value="Immunoglobulins"/>
    <property type="match status" value="1"/>
</dbReference>
<evidence type="ECO:0000256" key="6">
    <source>
        <dbReference type="ARBA" id="ARBA00022825"/>
    </source>
</evidence>
<proteinExistence type="inferred from homology"/>
<evidence type="ECO:0000256" key="7">
    <source>
        <dbReference type="PROSITE-ProRule" id="PRU01240"/>
    </source>
</evidence>
<keyword evidence="4 9" id="KW-0732">Signal</keyword>
<keyword evidence="2" id="KW-0964">Secreted</keyword>
<dbReference type="Pfam" id="PF00082">
    <property type="entry name" value="Peptidase_S8"/>
    <property type="match status" value="1"/>
</dbReference>
<evidence type="ECO:0000313" key="13">
    <source>
        <dbReference type="Proteomes" id="UP000830639"/>
    </source>
</evidence>